<sequence>MSSCPIERSLSLPEPDWSALVRTASPLLFALAQRNRAQDPEEFTFRVLRRALTERGCWVRSGLPARVWLCGLALQMARAAHPPRVAGPAAS</sequence>
<dbReference type="EMBL" id="BMQN01000001">
    <property type="protein sequence ID" value="GGR80176.1"/>
    <property type="molecule type" value="Genomic_DNA"/>
</dbReference>
<name>A0ABQ2RYL1_9DEIO</name>
<reference evidence="2" key="1">
    <citation type="journal article" date="2019" name="Int. J. Syst. Evol. Microbiol.">
        <title>The Global Catalogue of Microorganisms (GCM) 10K type strain sequencing project: providing services to taxonomists for standard genome sequencing and annotation.</title>
        <authorList>
            <consortium name="The Broad Institute Genomics Platform"/>
            <consortium name="The Broad Institute Genome Sequencing Center for Infectious Disease"/>
            <person name="Wu L."/>
            <person name="Ma J."/>
        </authorList>
    </citation>
    <scope>NUCLEOTIDE SEQUENCE [LARGE SCALE GENOMIC DNA]</scope>
    <source>
        <strain evidence="2">JCM 31405</strain>
    </source>
</reference>
<dbReference type="RefSeq" id="WP_189071456.1">
    <property type="nucleotide sequence ID" value="NZ_BMQN01000001.1"/>
</dbReference>
<accession>A0ABQ2RYL1</accession>
<gene>
    <name evidence="1" type="ORF">GCM10008960_03810</name>
</gene>
<evidence type="ECO:0000313" key="2">
    <source>
        <dbReference type="Proteomes" id="UP000644548"/>
    </source>
</evidence>
<organism evidence="1 2">
    <name type="scientific">Deinococcus sedimenti</name>
    <dbReference type="NCBI Taxonomy" id="1867090"/>
    <lineage>
        <taxon>Bacteria</taxon>
        <taxon>Thermotogati</taxon>
        <taxon>Deinococcota</taxon>
        <taxon>Deinococci</taxon>
        <taxon>Deinococcales</taxon>
        <taxon>Deinococcaceae</taxon>
        <taxon>Deinococcus</taxon>
    </lineage>
</organism>
<dbReference type="Proteomes" id="UP000644548">
    <property type="component" value="Unassembled WGS sequence"/>
</dbReference>
<keyword evidence="2" id="KW-1185">Reference proteome</keyword>
<evidence type="ECO:0000313" key="1">
    <source>
        <dbReference type="EMBL" id="GGR80176.1"/>
    </source>
</evidence>
<comment type="caution">
    <text evidence="1">The sequence shown here is derived from an EMBL/GenBank/DDBJ whole genome shotgun (WGS) entry which is preliminary data.</text>
</comment>
<protein>
    <submittedName>
        <fullName evidence="1">Uncharacterized protein</fullName>
    </submittedName>
</protein>
<proteinExistence type="predicted"/>